<evidence type="ECO:0000256" key="10">
    <source>
        <dbReference type="RuleBase" id="RU361274"/>
    </source>
</evidence>
<dbReference type="PANTHER" id="PTHR30616:SF2">
    <property type="entry name" value="PURINE NUCLEOSIDE PHOSPHORYLASE LACC1"/>
    <property type="match status" value="1"/>
</dbReference>
<name>A0ABP9DEF2_9BACT</name>
<evidence type="ECO:0000256" key="7">
    <source>
        <dbReference type="ARBA" id="ARBA00047989"/>
    </source>
</evidence>
<keyword evidence="4" id="KW-0479">Metal-binding</keyword>
<dbReference type="SUPFAM" id="SSF64438">
    <property type="entry name" value="CNF1/YfiH-like putative cysteine hydrolases"/>
    <property type="match status" value="1"/>
</dbReference>
<accession>A0ABP9DEF2</accession>
<sequence length="260" mass="28579">MLIKKQYDQLPLYHFEHLSKQEDIKHYISSREGGNSEEHLSSLNIGLAVNDHPENPVNNRAKIATALGISPSHLIFPSQTHSDHITVIEDIDTPTLDTDALITNKKGICISVMTADCVPVLLYDPVAKAVAAIHAGWRGSVEDICGKTIQLMKEKYNCQPQHILAGIGPSICVKNYETGAEVIEAVQKLTGDAHPFIASPQANGKANLDLWTLNQYLLQKAGVLPENIEIANICTFERNDLFYSARRGKTGRFGSGILLQ</sequence>
<evidence type="ECO:0000313" key="12">
    <source>
        <dbReference type="Proteomes" id="UP001500298"/>
    </source>
</evidence>
<dbReference type="InterPro" id="IPR003730">
    <property type="entry name" value="Cu_polyphenol_OxRdtase"/>
</dbReference>
<evidence type="ECO:0000256" key="5">
    <source>
        <dbReference type="ARBA" id="ARBA00022801"/>
    </source>
</evidence>
<keyword evidence="5" id="KW-0378">Hydrolase</keyword>
<dbReference type="InterPro" id="IPR011324">
    <property type="entry name" value="Cytotoxic_necrot_fac-like_cat"/>
</dbReference>
<comment type="catalytic activity">
    <reaction evidence="9">
        <text>S-methyl-5'-thioadenosine + phosphate = 5-(methylsulfanyl)-alpha-D-ribose 1-phosphate + adenine</text>
        <dbReference type="Rhea" id="RHEA:11852"/>
        <dbReference type="ChEBI" id="CHEBI:16708"/>
        <dbReference type="ChEBI" id="CHEBI:17509"/>
        <dbReference type="ChEBI" id="CHEBI:43474"/>
        <dbReference type="ChEBI" id="CHEBI:58533"/>
        <dbReference type="EC" id="2.4.2.28"/>
    </reaction>
    <physiologicalReaction direction="left-to-right" evidence="9">
        <dbReference type="Rhea" id="RHEA:11853"/>
    </physiologicalReaction>
</comment>
<dbReference type="InterPro" id="IPR038371">
    <property type="entry name" value="Cu_polyphenol_OxRdtase_sf"/>
</dbReference>
<evidence type="ECO:0000256" key="2">
    <source>
        <dbReference type="ARBA" id="ARBA00007353"/>
    </source>
</evidence>
<dbReference type="Pfam" id="PF02578">
    <property type="entry name" value="Cu-oxidase_4"/>
    <property type="match status" value="1"/>
</dbReference>
<protein>
    <recommendedName>
        <fullName evidence="10">Purine nucleoside phosphorylase</fullName>
    </recommendedName>
</protein>
<comment type="catalytic activity">
    <reaction evidence="7">
        <text>adenosine + H2O + H(+) = inosine + NH4(+)</text>
        <dbReference type="Rhea" id="RHEA:24408"/>
        <dbReference type="ChEBI" id="CHEBI:15377"/>
        <dbReference type="ChEBI" id="CHEBI:15378"/>
        <dbReference type="ChEBI" id="CHEBI:16335"/>
        <dbReference type="ChEBI" id="CHEBI:17596"/>
        <dbReference type="ChEBI" id="CHEBI:28938"/>
        <dbReference type="EC" id="3.5.4.4"/>
    </reaction>
    <physiologicalReaction direction="left-to-right" evidence="7">
        <dbReference type="Rhea" id="RHEA:24409"/>
    </physiologicalReaction>
</comment>
<evidence type="ECO:0000256" key="6">
    <source>
        <dbReference type="ARBA" id="ARBA00022833"/>
    </source>
</evidence>
<evidence type="ECO:0000256" key="1">
    <source>
        <dbReference type="ARBA" id="ARBA00000553"/>
    </source>
</evidence>
<keyword evidence="3" id="KW-0808">Transferase</keyword>
<reference evidence="12" key="1">
    <citation type="journal article" date="2019" name="Int. J. Syst. Evol. Microbiol.">
        <title>The Global Catalogue of Microorganisms (GCM) 10K type strain sequencing project: providing services to taxonomists for standard genome sequencing and annotation.</title>
        <authorList>
            <consortium name="The Broad Institute Genomics Platform"/>
            <consortium name="The Broad Institute Genome Sequencing Center for Infectious Disease"/>
            <person name="Wu L."/>
            <person name="Ma J."/>
        </authorList>
    </citation>
    <scope>NUCLEOTIDE SEQUENCE [LARGE SCALE GENOMIC DNA]</scope>
    <source>
        <strain evidence="12">JCM 18326</strain>
    </source>
</reference>
<keyword evidence="12" id="KW-1185">Reference proteome</keyword>
<dbReference type="PANTHER" id="PTHR30616">
    <property type="entry name" value="UNCHARACTERIZED PROTEIN YFIH"/>
    <property type="match status" value="1"/>
</dbReference>
<evidence type="ECO:0000256" key="9">
    <source>
        <dbReference type="ARBA" id="ARBA00049893"/>
    </source>
</evidence>
<comment type="catalytic activity">
    <reaction evidence="1">
        <text>inosine + phosphate = alpha-D-ribose 1-phosphate + hypoxanthine</text>
        <dbReference type="Rhea" id="RHEA:27646"/>
        <dbReference type="ChEBI" id="CHEBI:17368"/>
        <dbReference type="ChEBI" id="CHEBI:17596"/>
        <dbReference type="ChEBI" id="CHEBI:43474"/>
        <dbReference type="ChEBI" id="CHEBI:57720"/>
        <dbReference type="EC" id="2.4.2.1"/>
    </reaction>
    <physiologicalReaction direction="left-to-right" evidence="1">
        <dbReference type="Rhea" id="RHEA:27647"/>
    </physiologicalReaction>
</comment>
<dbReference type="Proteomes" id="UP001500298">
    <property type="component" value="Unassembled WGS sequence"/>
</dbReference>
<proteinExistence type="inferred from homology"/>
<dbReference type="EMBL" id="BAABJX010000042">
    <property type="protein sequence ID" value="GAA4840465.1"/>
    <property type="molecule type" value="Genomic_DNA"/>
</dbReference>
<evidence type="ECO:0000256" key="3">
    <source>
        <dbReference type="ARBA" id="ARBA00022679"/>
    </source>
</evidence>
<gene>
    <name evidence="11" type="primary">pgeF</name>
    <name evidence="11" type="ORF">GCM10023331_26850</name>
</gene>
<dbReference type="NCBIfam" id="TIGR00726">
    <property type="entry name" value="peptidoglycan editing factor PgeF"/>
    <property type="match status" value="1"/>
</dbReference>
<evidence type="ECO:0000256" key="4">
    <source>
        <dbReference type="ARBA" id="ARBA00022723"/>
    </source>
</evidence>
<keyword evidence="6" id="KW-0862">Zinc</keyword>
<dbReference type="CDD" id="cd16833">
    <property type="entry name" value="YfiH"/>
    <property type="match status" value="1"/>
</dbReference>
<dbReference type="Gene3D" id="3.60.140.10">
    <property type="entry name" value="CNF1/YfiH-like putative cysteine hydrolases"/>
    <property type="match status" value="1"/>
</dbReference>
<evidence type="ECO:0000313" key="11">
    <source>
        <dbReference type="EMBL" id="GAA4840465.1"/>
    </source>
</evidence>
<organism evidence="11 12">
    <name type="scientific">Algivirga pacifica</name>
    <dbReference type="NCBI Taxonomy" id="1162670"/>
    <lineage>
        <taxon>Bacteria</taxon>
        <taxon>Pseudomonadati</taxon>
        <taxon>Bacteroidota</taxon>
        <taxon>Cytophagia</taxon>
        <taxon>Cytophagales</taxon>
        <taxon>Flammeovirgaceae</taxon>
        <taxon>Algivirga</taxon>
    </lineage>
</organism>
<dbReference type="RefSeq" id="WP_345372623.1">
    <property type="nucleotide sequence ID" value="NZ_BAABJX010000042.1"/>
</dbReference>
<comment type="catalytic activity">
    <reaction evidence="8">
        <text>adenosine + phosphate = alpha-D-ribose 1-phosphate + adenine</text>
        <dbReference type="Rhea" id="RHEA:27642"/>
        <dbReference type="ChEBI" id="CHEBI:16335"/>
        <dbReference type="ChEBI" id="CHEBI:16708"/>
        <dbReference type="ChEBI" id="CHEBI:43474"/>
        <dbReference type="ChEBI" id="CHEBI:57720"/>
        <dbReference type="EC" id="2.4.2.1"/>
    </reaction>
    <physiologicalReaction direction="left-to-right" evidence="8">
        <dbReference type="Rhea" id="RHEA:27643"/>
    </physiologicalReaction>
</comment>
<comment type="caution">
    <text evidence="11">The sequence shown here is derived from an EMBL/GenBank/DDBJ whole genome shotgun (WGS) entry which is preliminary data.</text>
</comment>
<comment type="similarity">
    <text evidence="2 10">Belongs to the purine nucleoside phosphorylase YfiH/LACC1 family.</text>
</comment>
<evidence type="ECO:0000256" key="8">
    <source>
        <dbReference type="ARBA" id="ARBA00048968"/>
    </source>
</evidence>